<organism evidence="3 4">
    <name type="scientific">Formimonas warabiya</name>
    <dbReference type="NCBI Taxonomy" id="1761012"/>
    <lineage>
        <taxon>Bacteria</taxon>
        <taxon>Bacillati</taxon>
        <taxon>Bacillota</taxon>
        <taxon>Clostridia</taxon>
        <taxon>Eubacteriales</taxon>
        <taxon>Peptococcaceae</taxon>
        <taxon>Candidatus Formimonas</taxon>
    </lineage>
</organism>
<dbReference type="EMBL" id="CP017634">
    <property type="protein sequence ID" value="ATW26583.1"/>
    <property type="molecule type" value="Genomic_DNA"/>
</dbReference>
<dbReference type="KEGG" id="fwa:DCMF_19140"/>
<dbReference type="RefSeq" id="WP_148135903.1">
    <property type="nucleotide sequence ID" value="NZ_CP017634.1"/>
</dbReference>
<evidence type="ECO:0000256" key="2">
    <source>
        <dbReference type="SAM" id="SignalP"/>
    </source>
</evidence>
<accession>A0A3G1KVM9</accession>
<feature type="chain" id="PRO_5039318384" description="Tripartite tricarboxylate transporter substrate binding protein" evidence="2">
    <location>
        <begin position="25"/>
        <end position="327"/>
    </location>
</feature>
<gene>
    <name evidence="3" type="ORF">DCMF_19140</name>
</gene>
<sequence length="327" mass="35330">MNYRKMVVLTTILSLVLVSSLSLVGCSAKKDAYPNKPIELVVQAGAGGASDAFCRMVADILTKEKIINVPISVVNKTGGGGAVAFKYSAAKKGDPYVLQNAPSTFITLPLQTKDCPNYTEFTPIAMVATEPLAIIVKADSPYQSIEDLVEAAKTKPEGITWTFSSVGGFDHLLGLQFGKIAGGKFVYVPQTSDNESIVAILGGHVDVASMTMRLAVGQVQAGKMKILGMASQERAEKLPDVPTLKELGYDIVLGIPRAIAAPKDIPEDAETFLVDAFKKMGETERWKKYVEDEWLLPEVYYGDDFGAYLKTETEKVEPLLKDAGLIK</sequence>
<name>A0A3G1KVM9_FORW1</name>
<dbReference type="SUPFAM" id="SSF53850">
    <property type="entry name" value="Periplasmic binding protein-like II"/>
    <property type="match status" value="1"/>
</dbReference>
<dbReference type="OrthoDB" id="8880247at2"/>
<dbReference type="PROSITE" id="PS51257">
    <property type="entry name" value="PROKAR_LIPOPROTEIN"/>
    <property type="match status" value="1"/>
</dbReference>
<evidence type="ECO:0000313" key="3">
    <source>
        <dbReference type="EMBL" id="ATW26583.1"/>
    </source>
</evidence>
<dbReference type="AlphaFoldDB" id="A0A3G1KVM9"/>
<dbReference type="PIRSF" id="PIRSF017082">
    <property type="entry name" value="YflP"/>
    <property type="match status" value="1"/>
</dbReference>
<feature type="signal peptide" evidence="2">
    <location>
        <begin position="1"/>
        <end position="24"/>
    </location>
</feature>
<protein>
    <recommendedName>
        <fullName evidence="5">Tripartite tricarboxylate transporter substrate binding protein</fullName>
    </recommendedName>
</protein>
<dbReference type="Gene3D" id="3.40.190.10">
    <property type="entry name" value="Periplasmic binding protein-like II"/>
    <property type="match status" value="1"/>
</dbReference>
<dbReference type="CDD" id="cd07012">
    <property type="entry name" value="PBP2_Bug_TTT"/>
    <property type="match status" value="1"/>
</dbReference>
<keyword evidence="4" id="KW-1185">Reference proteome</keyword>
<dbReference type="InterPro" id="IPR042100">
    <property type="entry name" value="Bug_dom1"/>
</dbReference>
<dbReference type="PANTHER" id="PTHR42928:SF1">
    <property type="entry name" value="BLR4371 PROTEIN"/>
    <property type="match status" value="1"/>
</dbReference>
<dbReference type="Proteomes" id="UP000323521">
    <property type="component" value="Chromosome"/>
</dbReference>
<dbReference type="Gene3D" id="3.40.190.150">
    <property type="entry name" value="Bordetella uptake gene, domain 1"/>
    <property type="match status" value="1"/>
</dbReference>
<evidence type="ECO:0000313" key="4">
    <source>
        <dbReference type="Proteomes" id="UP000323521"/>
    </source>
</evidence>
<comment type="similarity">
    <text evidence="1">Belongs to the UPF0065 (bug) family.</text>
</comment>
<evidence type="ECO:0008006" key="5">
    <source>
        <dbReference type="Google" id="ProtNLM"/>
    </source>
</evidence>
<evidence type="ECO:0000256" key="1">
    <source>
        <dbReference type="ARBA" id="ARBA00006987"/>
    </source>
</evidence>
<dbReference type="InterPro" id="IPR005064">
    <property type="entry name" value="BUG"/>
</dbReference>
<keyword evidence="2" id="KW-0732">Signal</keyword>
<proteinExistence type="inferred from homology"/>
<dbReference type="PANTHER" id="PTHR42928">
    <property type="entry name" value="TRICARBOXYLATE-BINDING PROTEIN"/>
    <property type="match status" value="1"/>
</dbReference>
<dbReference type="Pfam" id="PF03401">
    <property type="entry name" value="TctC"/>
    <property type="match status" value="1"/>
</dbReference>
<reference evidence="3 4" key="1">
    <citation type="submission" date="2016-10" db="EMBL/GenBank/DDBJ databases">
        <title>Complete Genome Sequence of Peptococcaceae strain DCMF.</title>
        <authorList>
            <person name="Edwards R.J."/>
            <person name="Holland S.I."/>
            <person name="Deshpande N.P."/>
            <person name="Wong Y.K."/>
            <person name="Ertan H."/>
            <person name="Manefield M."/>
            <person name="Russell T.L."/>
            <person name="Lee M.J."/>
        </authorList>
    </citation>
    <scope>NUCLEOTIDE SEQUENCE [LARGE SCALE GENOMIC DNA]</scope>
    <source>
        <strain evidence="3 4">DCMF</strain>
    </source>
</reference>